<accession>A0A919QD14</accession>
<comment type="caution">
    <text evidence="3">The sequence shown here is derived from an EMBL/GenBank/DDBJ whole genome shotgun (WGS) entry which is preliminary data.</text>
</comment>
<evidence type="ECO:0000313" key="4">
    <source>
        <dbReference type="Proteomes" id="UP000640052"/>
    </source>
</evidence>
<organism evidence="3 4">
    <name type="scientific">Acrocarpospora phusangensis</name>
    <dbReference type="NCBI Taxonomy" id="1070424"/>
    <lineage>
        <taxon>Bacteria</taxon>
        <taxon>Bacillati</taxon>
        <taxon>Actinomycetota</taxon>
        <taxon>Actinomycetes</taxon>
        <taxon>Streptosporangiales</taxon>
        <taxon>Streptosporangiaceae</taxon>
        <taxon>Acrocarpospora</taxon>
    </lineage>
</organism>
<dbReference type="Pfam" id="PF13625">
    <property type="entry name" value="Helicase_C_3"/>
    <property type="match status" value="1"/>
</dbReference>
<evidence type="ECO:0000259" key="2">
    <source>
        <dbReference type="Pfam" id="PF13625"/>
    </source>
</evidence>
<feature type="domain" description="Helicase XPB/Ssl2 N-terminal" evidence="2">
    <location>
        <begin position="550"/>
        <end position="670"/>
    </location>
</feature>
<dbReference type="RefSeq" id="WP_204041933.1">
    <property type="nucleotide sequence ID" value="NZ_BOOA01000026.1"/>
</dbReference>
<reference evidence="3" key="1">
    <citation type="submission" date="2021-01" db="EMBL/GenBank/DDBJ databases">
        <title>Whole genome shotgun sequence of Acrocarpospora phusangensis NBRC 108782.</title>
        <authorList>
            <person name="Komaki H."/>
            <person name="Tamura T."/>
        </authorList>
    </citation>
    <scope>NUCLEOTIDE SEQUENCE</scope>
    <source>
        <strain evidence="3">NBRC 108782</strain>
    </source>
</reference>
<gene>
    <name evidence="3" type="ORF">Aph01nite_35080</name>
</gene>
<dbReference type="InterPro" id="IPR032830">
    <property type="entry name" value="XPB/Ssl2_N"/>
</dbReference>
<dbReference type="EMBL" id="BOOA01000026">
    <property type="protein sequence ID" value="GIH25198.1"/>
    <property type="molecule type" value="Genomic_DNA"/>
</dbReference>
<feature type="compositionally biased region" description="Pro residues" evidence="1">
    <location>
        <begin position="287"/>
        <end position="303"/>
    </location>
</feature>
<dbReference type="Proteomes" id="UP000640052">
    <property type="component" value="Unassembled WGS sequence"/>
</dbReference>
<dbReference type="AlphaFoldDB" id="A0A919QD14"/>
<name>A0A919QD14_9ACTN</name>
<evidence type="ECO:0000256" key="1">
    <source>
        <dbReference type="SAM" id="MobiDB-lite"/>
    </source>
</evidence>
<protein>
    <recommendedName>
        <fullName evidence="2">Helicase XPB/Ssl2 N-terminal domain-containing protein</fullName>
    </recommendedName>
</protein>
<sequence>MSTERRLATWLQSKSADERRVLLERTGFVSEEGVNPRALARLLLQYHVTLTMIGECTLPQSQALSAVAWLAARRHGGLTGYWHTMDPSTRAVPRTDVIDLLAGTDQGLRADAKATLDDLSEMALVLPPHGKQVVVALGLHVALADSAGLGRPAAELLTAHFNAPEVHRIAAELGFPKAGTREGAQRNVLDMLSDPDRVRALLTGAPASVRDHLDTVIRHGSRVLSHVYEGAYDYSPNPKIRFREGGSGDQDTDWLARRGLLLPSGAEDVAEVPIEVATAVLGEPRMPFTPRPPQPPADLPPAPQADGSAQAAITAAISQIERLLAVCAEQPLALRKSGGIAVRDTRRAAKAAGTSEETARFWLDLAAQAQLLAPHAEPVERPKGYRGRLPDPVVTLLPTGAYDTWLGRAPAERLVPFITTWAGVLPPGGQWPVALTAPDDPYAVGARYALFEALAALPPGKGGDTLPYLLACATWHRPHQVAGPPDTADQLTAILREAELLGTVATGTLTDAGRTVLDLLRSGQAWTPVEERLASALTGMLPAPQATAVFQADLTAVVRGIPTGELAALLDESADRESEGHAVVWRFSAATVRRALDAGHDADELLTRLAAVTTAPLPQPLEYLIKDVGRTHGRMRVVRSGCCVRSDDETLIDELARTRALAKLGLHKIAPTVLISSVGERETLAGLRSAGYTPVLEDETGAAVIERPSQRRAAPS</sequence>
<evidence type="ECO:0000313" key="3">
    <source>
        <dbReference type="EMBL" id="GIH25198.1"/>
    </source>
</evidence>
<proteinExistence type="predicted"/>
<feature type="region of interest" description="Disordered" evidence="1">
    <location>
        <begin position="283"/>
        <end position="310"/>
    </location>
</feature>
<keyword evidence="4" id="KW-1185">Reference proteome</keyword>